<name>A0ABM1QBW6_CAMSA</name>
<dbReference type="InterPro" id="IPR043502">
    <property type="entry name" value="DNA/RNA_pol_sf"/>
</dbReference>
<dbReference type="Proteomes" id="UP000694864">
    <property type="component" value="Chromosome 8"/>
</dbReference>
<evidence type="ECO:0000313" key="3">
    <source>
        <dbReference type="RefSeq" id="XP_019084254.1"/>
    </source>
</evidence>
<dbReference type="Pfam" id="PF07727">
    <property type="entry name" value="RVT_2"/>
    <property type="match status" value="1"/>
</dbReference>
<sequence length="399" mass="44937">MDQPPGFIDTDHPDQVCRLRKAIYGLKQAPRAWYTELRTFLLSIGFVNSLADTSLFVLNYGTKYLYLLVYVDDILVTGSNKQDIHHILALLANRFSVKDAEDLNYFLGLEAHRTSAGLHLSQRKYILDLLHQYNMINAKPVTTPMATSPKLTLTTGTPISDPTPYRKLVGSLQYLSFTRLDIAYAVNKLSQFMHQPTHDHRQAAKRILRYLAGTTTHGIYFHANNNLSLYAFSDNISRNLNLHSFSDADWAGDPDDYVSTNAYVVYLGRNPISWMAIKQIGVARSSTEAEYRAVAHTAVELTWVCDLLIELGITLPTPRVVYCDNVGATFLCVNPVFHSRMKHIAVDYHFIRGLVQKGALRVSHINTKDQLAIALTKPLTSVRFNDLISKIGVIQTHPS</sequence>
<dbReference type="GeneID" id="109125913"/>
<dbReference type="PANTHER" id="PTHR11439">
    <property type="entry name" value="GAG-POL-RELATED RETROTRANSPOSON"/>
    <property type="match status" value="1"/>
</dbReference>
<accession>A0ABM1QBW6</accession>
<dbReference type="CDD" id="cd09272">
    <property type="entry name" value="RNase_HI_RT_Ty1"/>
    <property type="match status" value="1"/>
</dbReference>
<reference evidence="3" key="2">
    <citation type="submission" date="2025-08" db="UniProtKB">
        <authorList>
            <consortium name="RefSeq"/>
        </authorList>
    </citation>
    <scope>IDENTIFICATION</scope>
    <source>
        <tissue evidence="3">Leaf</tissue>
    </source>
</reference>
<gene>
    <name evidence="3" type="primary">LOC109125913</name>
</gene>
<proteinExistence type="predicted"/>
<organism evidence="2 3">
    <name type="scientific">Camelina sativa</name>
    <name type="common">False flax</name>
    <name type="synonym">Myagrum sativum</name>
    <dbReference type="NCBI Taxonomy" id="90675"/>
    <lineage>
        <taxon>Eukaryota</taxon>
        <taxon>Viridiplantae</taxon>
        <taxon>Streptophyta</taxon>
        <taxon>Embryophyta</taxon>
        <taxon>Tracheophyta</taxon>
        <taxon>Spermatophyta</taxon>
        <taxon>Magnoliopsida</taxon>
        <taxon>eudicotyledons</taxon>
        <taxon>Gunneridae</taxon>
        <taxon>Pentapetalae</taxon>
        <taxon>rosids</taxon>
        <taxon>malvids</taxon>
        <taxon>Brassicales</taxon>
        <taxon>Brassicaceae</taxon>
        <taxon>Camelineae</taxon>
        <taxon>Camelina</taxon>
    </lineage>
</organism>
<protein>
    <submittedName>
        <fullName evidence="3">Uncharacterized protein LOC109125913</fullName>
    </submittedName>
</protein>
<feature type="domain" description="Reverse transcriptase Ty1/copia-type" evidence="1">
    <location>
        <begin position="1"/>
        <end position="146"/>
    </location>
</feature>
<evidence type="ECO:0000259" key="1">
    <source>
        <dbReference type="Pfam" id="PF07727"/>
    </source>
</evidence>
<dbReference type="PANTHER" id="PTHR11439:SF489">
    <property type="entry name" value="RNA-DIRECTED DNA POLYMERASE"/>
    <property type="match status" value="1"/>
</dbReference>
<keyword evidence="2" id="KW-1185">Reference proteome</keyword>
<evidence type="ECO:0000313" key="2">
    <source>
        <dbReference type="Proteomes" id="UP000694864"/>
    </source>
</evidence>
<dbReference type="SUPFAM" id="SSF56672">
    <property type="entry name" value="DNA/RNA polymerases"/>
    <property type="match status" value="1"/>
</dbReference>
<dbReference type="InterPro" id="IPR013103">
    <property type="entry name" value="RVT_2"/>
</dbReference>
<reference evidence="2" key="1">
    <citation type="journal article" date="2014" name="Nat. Commun.">
        <title>The emerging biofuel crop Camelina sativa retains a highly undifferentiated hexaploid genome structure.</title>
        <authorList>
            <person name="Kagale S."/>
            <person name="Koh C."/>
            <person name="Nixon J."/>
            <person name="Bollina V."/>
            <person name="Clarke W.E."/>
            <person name="Tuteja R."/>
            <person name="Spillane C."/>
            <person name="Robinson S.J."/>
            <person name="Links M.G."/>
            <person name="Clarke C."/>
            <person name="Higgins E.E."/>
            <person name="Huebert T."/>
            <person name="Sharpe A.G."/>
            <person name="Parkin I.A."/>
        </authorList>
    </citation>
    <scope>NUCLEOTIDE SEQUENCE [LARGE SCALE GENOMIC DNA]</scope>
    <source>
        <strain evidence="2">cv. DH55</strain>
    </source>
</reference>
<dbReference type="RefSeq" id="XP_019084254.1">
    <property type="nucleotide sequence ID" value="XM_019228709.1"/>
</dbReference>